<evidence type="ECO:0000313" key="5">
    <source>
        <dbReference type="Proteomes" id="UP000694555"/>
    </source>
</evidence>
<proteinExistence type="inferred from homology"/>
<dbReference type="Gene3D" id="3.90.1180.10">
    <property type="entry name" value="Ribosomal protein L13"/>
    <property type="match status" value="1"/>
</dbReference>
<dbReference type="InterPro" id="IPR005822">
    <property type="entry name" value="Ribosomal_uL13"/>
</dbReference>
<organism evidence="4 5">
    <name type="scientific">Buteo japonicus</name>
    <dbReference type="NCBI Taxonomy" id="224669"/>
    <lineage>
        <taxon>Eukaryota</taxon>
        <taxon>Metazoa</taxon>
        <taxon>Chordata</taxon>
        <taxon>Craniata</taxon>
        <taxon>Vertebrata</taxon>
        <taxon>Euteleostomi</taxon>
        <taxon>Archelosauria</taxon>
        <taxon>Archosauria</taxon>
        <taxon>Dinosauria</taxon>
        <taxon>Saurischia</taxon>
        <taxon>Theropoda</taxon>
        <taxon>Coelurosauria</taxon>
        <taxon>Aves</taxon>
        <taxon>Neognathae</taxon>
        <taxon>Neoaves</taxon>
        <taxon>Telluraves</taxon>
        <taxon>Accipitrimorphae</taxon>
        <taxon>Accipitriformes</taxon>
        <taxon>Accipitridae</taxon>
        <taxon>Accipitrinae</taxon>
        <taxon>Buteo</taxon>
    </lineage>
</organism>
<dbReference type="GO" id="GO:0006412">
    <property type="term" value="P:translation"/>
    <property type="evidence" value="ECO:0007669"/>
    <property type="project" value="InterPro"/>
</dbReference>
<keyword evidence="5" id="KW-1185">Reference proteome</keyword>
<comment type="similarity">
    <text evidence="1">Belongs to the universal ribosomal protein uL13 family.</text>
</comment>
<accession>A0A8C0B656</accession>
<reference evidence="4" key="1">
    <citation type="submission" date="2025-08" db="UniProtKB">
        <authorList>
            <consortium name="Ensembl"/>
        </authorList>
    </citation>
    <scope>IDENTIFICATION</scope>
</reference>
<dbReference type="GO" id="GO:0005840">
    <property type="term" value="C:ribosome"/>
    <property type="evidence" value="ECO:0007669"/>
    <property type="project" value="UniProtKB-KW"/>
</dbReference>
<dbReference type="SUPFAM" id="SSF52161">
    <property type="entry name" value="Ribosomal protein L13"/>
    <property type="match status" value="1"/>
</dbReference>
<evidence type="ECO:0000256" key="2">
    <source>
        <dbReference type="ARBA" id="ARBA00022980"/>
    </source>
</evidence>
<sequence>LSTTSLSLQQWATFARAWYLLDAKMQPPGKIAAATVIRLEGRHKPIYHALSEYCSRLKQICFPSLVFFF</sequence>
<dbReference type="InterPro" id="IPR036899">
    <property type="entry name" value="Ribosomal_uL13_sf"/>
</dbReference>
<evidence type="ECO:0000313" key="4">
    <source>
        <dbReference type="Ensembl" id="ENSBJAP00000011976.1"/>
    </source>
</evidence>
<keyword evidence="3" id="KW-0687">Ribonucleoprotein</keyword>
<dbReference type="Ensembl" id="ENSBJAT00000012315.1">
    <property type="protein sequence ID" value="ENSBJAP00000011976.1"/>
    <property type="gene ID" value="ENSBJAG00000008089.1"/>
</dbReference>
<dbReference type="Proteomes" id="UP000694555">
    <property type="component" value="Unplaced"/>
</dbReference>
<dbReference type="GO" id="GO:0003735">
    <property type="term" value="F:structural constituent of ribosome"/>
    <property type="evidence" value="ECO:0007669"/>
    <property type="project" value="InterPro"/>
</dbReference>
<protein>
    <submittedName>
        <fullName evidence="4">Uncharacterized protein</fullName>
    </submittedName>
</protein>
<name>A0A8C0B656_9AVES</name>
<evidence type="ECO:0000256" key="1">
    <source>
        <dbReference type="ARBA" id="ARBA00006227"/>
    </source>
</evidence>
<reference evidence="4" key="2">
    <citation type="submission" date="2025-09" db="UniProtKB">
        <authorList>
            <consortium name="Ensembl"/>
        </authorList>
    </citation>
    <scope>IDENTIFICATION</scope>
</reference>
<keyword evidence="2" id="KW-0689">Ribosomal protein</keyword>
<dbReference type="AlphaFoldDB" id="A0A8C0B656"/>
<dbReference type="GO" id="GO:1990904">
    <property type="term" value="C:ribonucleoprotein complex"/>
    <property type="evidence" value="ECO:0007669"/>
    <property type="project" value="UniProtKB-KW"/>
</dbReference>
<dbReference type="Pfam" id="PF00572">
    <property type="entry name" value="Ribosomal_L13"/>
    <property type="match status" value="1"/>
</dbReference>
<evidence type="ECO:0000256" key="3">
    <source>
        <dbReference type="ARBA" id="ARBA00023274"/>
    </source>
</evidence>